<feature type="region of interest" description="Disordered" evidence="1">
    <location>
        <begin position="107"/>
        <end position="143"/>
    </location>
</feature>
<gene>
    <name evidence="2" type="ORF">SCHPADRAFT_288327</name>
</gene>
<dbReference type="AlphaFoldDB" id="A0A0H2RSP7"/>
<sequence>MSAQLLPPIAVLASASAASSSPFPVDVTPGAPAPAAKKGKGKENTALQQTSLASFVNTDASGKGKKRSLTLANGSNIDLNEKALPATKEVVEAMRLRIIELEDELAGQPPAKKARTSKAAAKEPEPTPASSSSLTALATSKPSAQEVKKNDALIKKMWTRLQKELKTDAYKFRYECKAKTVRFEEVIEEAEFKRIFVLSNPHGRIVQPRPDNKPNSTVWIVEYSDEGVRDVFGKHYKDLKGNLYSMGGILAQFEKGKKMGTCDLEILGLNVNYSTNTMKCALKFEVVNEDKRYCGW</sequence>
<accession>A0A0H2RSP7</accession>
<proteinExistence type="predicted"/>
<evidence type="ECO:0000313" key="2">
    <source>
        <dbReference type="EMBL" id="KLO14995.1"/>
    </source>
</evidence>
<dbReference type="OrthoDB" id="2743634at2759"/>
<keyword evidence="3" id="KW-1185">Reference proteome</keyword>
<dbReference type="EMBL" id="KQ085936">
    <property type="protein sequence ID" value="KLO14995.1"/>
    <property type="molecule type" value="Genomic_DNA"/>
</dbReference>
<organism evidence="2 3">
    <name type="scientific">Schizopora paradoxa</name>
    <dbReference type="NCBI Taxonomy" id="27342"/>
    <lineage>
        <taxon>Eukaryota</taxon>
        <taxon>Fungi</taxon>
        <taxon>Dikarya</taxon>
        <taxon>Basidiomycota</taxon>
        <taxon>Agaricomycotina</taxon>
        <taxon>Agaricomycetes</taxon>
        <taxon>Hymenochaetales</taxon>
        <taxon>Schizoporaceae</taxon>
        <taxon>Schizopora</taxon>
    </lineage>
</organism>
<feature type="compositionally biased region" description="Low complexity" evidence="1">
    <location>
        <begin position="128"/>
        <end position="143"/>
    </location>
</feature>
<dbReference type="Proteomes" id="UP000053477">
    <property type="component" value="Unassembled WGS sequence"/>
</dbReference>
<feature type="region of interest" description="Disordered" evidence="1">
    <location>
        <begin position="16"/>
        <end position="45"/>
    </location>
</feature>
<evidence type="ECO:0000256" key="1">
    <source>
        <dbReference type="SAM" id="MobiDB-lite"/>
    </source>
</evidence>
<protein>
    <submittedName>
        <fullName evidence="2">Uncharacterized protein</fullName>
    </submittedName>
</protein>
<evidence type="ECO:0000313" key="3">
    <source>
        <dbReference type="Proteomes" id="UP000053477"/>
    </source>
</evidence>
<dbReference type="InParanoid" id="A0A0H2RSP7"/>
<reference evidence="2 3" key="1">
    <citation type="submission" date="2015-04" db="EMBL/GenBank/DDBJ databases">
        <title>Complete genome sequence of Schizopora paradoxa KUC8140, a cosmopolitan wood degrader in East Asia.</title>
        <authorList>
            <consortium name="DOE Joint Genome Institute"/>
            <person name="Min B."/>
            <person name="Park H."/>
            <person name="Jang Y."/>
            <person name="Kim J.-J."/>
            <person name="Kim K.H."/>
            <person name="Pangilinan J."/>
            <person name="Lipzen A."/>
            <person name="Riley R."/>
            <person name="Grigoriev I.V."/>
            <person name="Spatafora J.W."/>
            <person name="Choi I.-G."/>
        </authorList>
    </citation>
    <scope>NUCLEOTIDE SEQUENCE [LARGE SCALE GENOMIC DNA]</scope>
    <source>
        <strain evidence="2 3">KUC8140</strain>
    </source>
</reference>
<name>A0A0H2RSP7_9AGAM</name>